<dbReference type="GO" id="GO:0009011">
    <property type="term" value="F:alpha-1,4-glucan glucosyltransferase (ADP-glucose donor) activity"/>
    <property type="evidence" value="ECO:0007669"/>
    <property type="project" value="UniProtKB-EC"/>
</dbReference>
<comment type="function">
    <text evidence="2 7">Synthesizes alpha-1,4-glucan chains using ADP-glucose.</text>
</comment>
<evidence type="ECO:0000256" key="4">
    <source>
        <dbReference type="ARBA" id="ARBA00022676"/>
    </source>
</evidence>
<keyword evidence="4 7" id="KW-0328">Glycosyltransferase</keyword>
<evidence type="ECO:0000259" key="8">
    <source>
        <dbReference type="Pfam" id="PF00534"/>
    </source>
</evidence>
<dbReference type="EMBL" id="CP063845">
    <property type="protein sequence ID" value="UFP93632.1"/>
    <property type="molecule type" value="Genomic_DNA"/>
</dbReference>
<evidence type="ECO:0000256" key="7">
    <source>
        <dbReference type="HAMAP-Rule" id="MF_00484"/>
    </source>
</evidence>
<protein>
    <recommendedName>
        <fullName evidence="7">Glycogen synthase</fullName>
        <ecNumber evidence="7">2.4.1.21</ecNumber>
    </recommendedName>
    <alternativeName>
        <fullName evidence="7">Starch [bacterial glycogen] synthase</fullName>
    </alternativeName>
</protein>
<keyword evidence="6 7" id="KW-0320">Glycogen biosynthesis</keyword>
<comment type="catalytic activity">
    <reaction evidence="1 7">
        <text>[(1-&gt;4)-alpha-D-glucosyl](n) + ADP-alpha-D-glucose = [(1-&gt;4)-alpha-D-glucosyl](n+1) + ADP + H(+)</text>
        <dbReference type="Rhea" id="RHEA:18189"/>
        <dbReference type="Rhea" id="RHEA-COMP:9584"/>
        <dbReference type="Rhea" id="RHEA-COMP:9587"/>
        <dbReference type="ChEBI" id="CHEBI:15378"/>
        <dbReference type="ChEBI" id="CHEBI:15444"/>
        <dbReference type="ChEBI" id="CHEBI:57498"/>
        <dbReference type="ChEBI" id="CHEBI:456216"/>
        <dbReference type="EC" id="2.4.1.21"/>
    </reaction>
</comment>
<dbReference type="InterPro" id="IPR011835">
    <property type="entry name" value="GS/SS"/>
</dbReference>
<dbReference type="Pfam" id="PF00534">
    <property type="entry name" value="Glycos_transf_1"/>
    <property type="match status" value="1"/>
</dbReference>
<feature type="binding site" evidence="7">
    <location>
        <position position="15"/>
    </location>
    <ligand>
        <name>ADP-alpha-D-glucose</name>
        <dbReference type="ChEBI" id="CHEBI:57498"/>
    </ligand>
</feature>
<evidence type="ECO:0000256" key="2">
    <source>
        <dbReference type="ARBA" id="ARBA00002764"/>
    </source>
</evidence>
<evidence type="ECO:0000256" key="1">
    <source>
        <dbReference type="ARBA" id="ARBA00001478"/>
    </source>
</evidence>
<name>A0ABY3PJ03_9CYAN</name>
<evidence type="ECO:0000313" key="11">
    <source>
        <dbReference type="Proteomes" id="UP001054846"/>
    </source>
</evidence>
<sequence length="458" mass="51537">MKVLFAAAECAPLAKVGGMADVVGSLPLALAEAGIEVRIILPYYGFLGDLPKSEQPVWTGGAMFQQVEIYEARLPGSDIPLYLVGHPAFANERIYGFEDEAWRFTLFSRTVAEFLWRGGWDPQVLHCHDWHTGLLPLWMRAMPVMTVFTIHNLAYQGPPLPYFRAFVDVPYDTGAWNPMVAGIIHSDAITAVSPTYAREICTPEYGERLDGLLRGQGNRLSGILNGINTMALDPATDKHLTVNYDTTSLERRVENKLALQREFGFEVAPDRFLVGIVSRLVDQKGFDLLAPLWDTWMHTSGAQLVVLGSGDPFYEFLFRSAAERYPERIKAVLSYNVPIAQRIYGGADLFLMPSRFEPCGIGQMIALRYGAVPLVRKTGGLADTVFFHNPIDEEGNGFLFDRYDPTNLLAMLYRAEEAFRYKDYWRRLQLRGMEADLSWRASAHQYADLYKSLIARLG</sequence>
<keyword evidence="11" id="KW-1185">Reference proteome</keyword>
<dbReference type="EC" id="2.4.1.21" evidence="7"/>
<dbReference type="InterPro" id="IPR013534">
    <property type="entry name" value="Starch_synth_cat_dom"/>
</dbReference>
<dbReference type="PANTHER" id="PTHR45825:SF11">
    <property type="entry name" value="ALPHA AMYLASE DOMAIN-CONTAINING PROTEIN"/>
    <property type="match status" value="1"/>
</dbReference>
<evidence type="ECO:0000313" key="10">
    <source>
        <dbReference type="EMBL" id="UFP93632.1"/>
    </source>
</evidence>
<reference evidence="10 11" key="1">
    <citation type="journal article" date="2021" name="Genome Biol. Evol.">
        <title>Complete Genome Sequencing of a Novel Gloeobacter Species from a Waterfall Cave in Mexico.</title>
        <authorList>
            <person name="Saw J.H."/>
            <person name="Cardona T."/>
            <person name="Montejano G."/>
        </authorList>
    </citation>
    <scope>NUCLEOTIDE SEQUENCE [LARGE SCALE GENOMIC DNA]</scope>
    <source>
        <strain evidence="10">MG652769</strain>
    </source>
</reference>
<dbReference type="CDD" id="cd03791">
    <property type="entry name" value="GT5_Glycogen_synthase_DULL1-like"/>
    <property type="match status" value="1"/>
</dbReference>
<comment type="similarity">
    <text evidence="3 7">Belongs to the glycosyltransferase 1 family. Bacterial/plant glycogen synthase subfamily.</text>
</comment>
<evidence type="ECO:0000256" key="3">
    <source>
        <dbReference type="ARBA" id="ARBA00010281"/>
    </source>
</evidence>
<feature type="domain" description="Glycosyl transferase family 1" evidence="8">
    <location>
        <begin position="269"/>
        <end position="410"/>
    </location>
</feature>
<dbReference type="Proteomes" id="UP001054846">
    <property type="component" value="Chromosome"/>
</dbReference>
<feature type="domain" description="Starch synthase catalytic" evidence="9">
    <location>
        <begin position="2"/>
        <end position="214"/>
    </location>
</feature>
<dbReference type="NCBIfam" id="NF001900">
    <property type="entry name" value="PRK00654.1-3"/>
    <property type="match status" value="1"/>
</dbReference>
<accession>A0ABY3PJ03</accession>
<evidence type="ECO:0000256" key="5">
    <source>
        <dbReference type="ARBA" id="ARBA00022679"/>
    </source>
</evidence>
<dbReference type="NCBIfam" id="TIGR02095">
    <property type="entry name" value="glgA"/>
    <property type="match status" value="1"/>
</dbReference>
<dbReference type="Gene3D" id="3.40.50.2000">
    <property type="entry name" value="Glycogen Phosphorylase B"/>
    <property type="match status" value="2"/>
</dbReference>
<keyword evidence="5 7" id="KW-0808">Transferase</keyword>
<evidence type="ECO:0000256" key="6">
    <source>
        <dbReference type="ARBA" id="ARBA00023056"/>
    </source>
</evidence>
<evidence type="ECO:0000259" key="9">
    <source>
        <dbReference type="Pfam" id="PF08323"/>
    </source>
</evidence>
<dbReference type="HAMAP" id="MF_00484">
    <property type="entry name" value="Glycogen_synth"/>
    <property type="match status" value="1"/>
</dbReference>
<dbReference type="SUPFAM" id="SSF53756">
    <property type="entry name" value="UDP-Glycosyltransferase/glycogen phosphorylase"/>
    <property type="match status" value="1"/>
</dbReference>
<comment type="pathway">
    <text evidence="7">Glycan biosynthesis; glycogen biosynthesis.</text>
</comment>
<dbReference type="InterPro" id="IPR001296">
    <property type="entry name" value="Glyco_trans_1"/>
</dbReference>
<dbReference type="PANTHER" id="PTHR45825">
    <property type="entry name" value="GRANULE-BOUND STARCH SYNTHASE 1, CHLOROPLASTIC/AMYLOPLASTIC"/>
    <property type="match status" value="1"/>
</dbReference>
<organism evidence="10 11">
    <name type="scientific">Gloeobacter morelensis MG652769</name>
    <dbReference type="NCBI Taxonomy" id="2781736"/>
    <lineage>
        <taxon>Bacteria</taxon>
        <taxon>Bacillati</taxon>
        <taxon>Cyanobacteriota</taxon>
        <taxon>Cyanophyceae</taxon>
        <taxon>Gloeobacterales</taxon>
        <taxon>Gloeobacteraceae</taxon>
        <taxon>Gloeobacter</taxon>
        <taxon>Gloeobacter morelensis</taxon>
    </lineage>
</organism>
<gene>
    <name evidence="7 10" type="primary">glgA</name>
    <name evidence="10" type="ORF">ISF26_17855</name>
</gene>
<dbReference type="RefSeq" id="WP_230840684.1">
    <property type="nucleotide sequence ID" value="NZ_CP063845.1"/>
</dbReference>
<dbReference type="Pfam" id="PF08323">
    <property type="entry name" value="Glyco_transf_5"/>
    <property type="match status" value="1"/>
</dbReference>
<proteinExistence type="inferred from homology"/>